<dbReference type="NCBIfam" id="NF003454">
    <property type="entry name" value="PRK05035.1"/>
    <property type="match status" value="1"/>
</dbReference>
<keyword evidence="7 8" id="KW-0411">Iron-sulfur</keyword>
<feature type="binding site" evidence="8">
    <location>
        <position position="467"/>
    </location>
    <ligand>
        <name>[4Fe-4S] cluster</name>
        <dbReference type="ChEBI" id="CHEBI:49883"/>
        <label>2</label>
    </ligand>
</feature>
<feature type="binding site" evidence="8">
    <location>
        <position position="463"/>
    </location>
    <ligand>
        <name>[4Fe-4S] cluster</name>
        <dbReference type="ChEBI" id="CHEBI:49883"/>
        <label>1</label>
    </ligand>
</feature>
<evidence type="ECO:0000313" key="12">
    <source>
        <dbReference type="EMBL" id="VFJ95397.1"/>
    </source>
</evidence>
<dbReference type="InterPro" id="IPR011538">
    <property type="entry name" value="Nuo51_FMN-bd"/>
</dbReference>
<dbReference type="SUPFAM" id="SSF142019">
    <property type="entry name" value="Nqo1 FMN-binding domain-like"/>
    <property type="match status" value="1"/>
</dbReference>
<dbReference type="EMBL" id="CAADFI010000001">
    <property type="protein sequence ID" value="VFJ88175.1"/>
    <property type="molecule type" value="Genomic_DNA"/>
</dbReference>
<dbReference type="Pfam" id="PF13183">
    <property type="entry name" value="Fer4_8"/>
    <property type="match status" value="1"/>
</dbReference>
<dbReference type="GO" id="GO:0009055">
    <property type="term" value="F:electron transfer activity"/>
    <property type="evidence" value="ECO:0007669"/>
    <property type="project" value="InterPro"/>
</dbReference>
<comment type="subunit">
    <text evidence="8">The complex is composed of six subunits: RnfA, RnfB, RnfC, RnfD, RnfE and RnfG.</text>
</comment>
<feature type="domain" description="4Fe-4S ferredoxin-type" evidence="9">
    <location>
        <begin position="488"/>
        <end position="516"/>
    </location>
</feature>
<gene>
    <name evidence="8" type="primary">rnfC</name>
    <name evidence="10" type="ORF">BECKH772A_GA0070896_1000118</name>
    <name evidence="11" type="ORF">BECKH772B_GA0070898_100019</name>
    <name evidence="12" type="ORF">BECKH772C_GA0070978_1000218</name>
</gene>
<keyword evidence="2 8" id="KW-0004">4Fe-4S</keyword>
<dbReference type="PROSITE" id="PS51379">
    <property type="entry name" value="4FE4S_FER_2"/>
    <property type="match status" value="2"/>
</dbReference>
<dbReference type="GO" id="GO:0051539">
    <property type="term" value="F:4 iron, 4 sulfur cluster binding"/>
    <property type="evidence" value="ECO:0007669"/>
    <property type="project" value="UniProtKB-KW"/>
</dbReference>
<dbReference type="NCBIfam" id="TIGR01945">
    <property type="entry name" value="rnfC"/>
    <property type="match status" value="1"/>
</dbReference>
<dbReference type="Pfam" id="PF13375">
    <property type="entry name" value="RnfC_N"/>
    <property type="match status" value="1"/>
</dbReference>
<dbReference type="InterPro" id="IPR026902">
    <property type="entry name" value="RnfC_N"/>
</dbReference>
<dbReference type="Gene3D" id="3.10.20.600">
    <property type="match status" value="1"/>
</dbReference>
<evidence type="ECO:0000256" key="3">
    <source>
        <dbReference type="ARBA" id="ARBA00022723"/>
    </source>
</evidence>
<dbReference type="InterPro" id="IPR009051">
    <property type="entry name" value="Helical_ferredxn"/>
</dbReference>
<dbReference type="PANTHER" id="PTHR43034">
    <property type="entry name" value="ION-TRANSLOCATING OXIDOREDUCTASE COMPLEX SUBUNIT C"/>
    <property type="match status" value="1"/>
</dbReference>
<evidence type="ECO:0000256" key="4">
    <source>
        <dbReference type="ARBA" id="ARBA00022737"/>
    </source>
</evidence>
<dbReference type="InterPro" id="IPR037225">
    <property type="entry name" value="Nuo51_FMN-bd_sf"/>
</dbReference>
<evidence type="ECO:0000256" key="1">
    <source>
        <dbReference type="ARBA" id="ARBA00022448"/>
    </source>
</evidence>
<keyword evidence="8" id="KW-1003">Cell membrane</keyword>
<keyword evidence="1 8" id="KW-0813">Transport</keyword>
<reference evidence="10" key="1">
    <citation type="submission" date="2019-02" db="EMBL/GenBank/DDBJ databases">
        <authorList>
            <person name="Gruber-Vodicka R. H."/>
            <person name="Seah K. B. B."/>
        </authorList>
    </citation>
    <scope>NUCLEOTIDE SEQUENCE</scope>
    <source>
        <strain evidence="12">BECK_SA2B12</strain>
        <strain evidence="10">BECK_SA2B15</strain>
        <strain evidence="11">BECK_SA2B20</strain>
    </source>
</reference>
<dbReference type="Gene3D" id="1.10.1060.10">
    <property type="entry name" value="Alpha-helical ferredoxin"/>
    <property type="match status" value="1"/>
</dbReference>
<name>A0A450U5A6_9GAMM</name>
<comment type="subcellular location">
    <subcellularLocation>
        <location evidence="8">Cell inner membrane</location>
        <topology evidence="8">Peripheral membrane protein</topology>
    </subcellularLocation>
</comment>
<evidence type="ECO:0000259" key="9">
    <source>
        <dbReference type="PROSITE" id="PS51379"/>
    </source>
</evidence>
<feature type="domain" description="4Fe-4S ferredoxin-type" evidence="9">
    <location>
        <begin position="447"/>
        <end position="469"/>
    </location>
</feature>
<feature type="binding site" evidence="8">
    <location>
        <position position="496"/>
    </location>
    <ligand>
        <name>[4Fe-4S] cluster</name>
        <dbReference type="ChEBI" id="CHEBI:49883"/>
        <label>2</label>
    </ligand>
</feature>
<feature type="binding site" evidence="8">
    <location>
        <position position="506"/>
    </location>
    <ligand>
        <name>[4Fe-4S] cluster</name>
        <dbReference type="ChEBI" id="CHEBI:49883"/>
        <label>1</label>
    </ligand>
</feature>
<evidence type="ECO:0000313" key="10">
    <source>
        <dbReference type="EMBL" id="VFJ86360.1"/>
    </source>
</evidence>
<dbReference type="Pfam" id="PF01512">
    <property type="entry name" value="Complex1_51K"/>
    <property type="match status" value="1"/>
</dbReference>
<dbReference type="InterPro" id="IPR017896">
    <property type="entry name" value="4Fe4S_Fe-S-bd"/>
</dbReference>
<sequence length="537" mass="58856">MKPKCDWSVRLGPSLGRERKFKVGFHPGFREGRTCPGGRGSRRAENARANDRSEIRLGGSLALPADPAKNRTSVHTRFPEHARLQSKIMRFFRYRFSHGVHPRENKELTVDLPIQRVPFVGRYVLPLDQHLGAPAQATVGVGKRVRRGQRIARPGGFISTALHSPVTGKVMAIEPRRAPGGKLSPSIEIQADPFSTQRLIPNPPIDWVSLTLDEFIDHIQSAGIVGLGGAAFPSHVKYSMPKGKKIEYLLVNGAECEPYLTNDHRLMLERVDALLQGIAIVKRKLAARRAVIGIERNKPDAISTLRGRIKHIHRIDVVPLPVKYPQGAERMLIKAVFGYELPATKLPRDMGIAVNNVGSLVAIADYFDSGLPLIERIVTVSGSGVTYPANLIVPIGTPLREVLRFCGGLRETTKSVIMGGPMMGQPIGSLDVPIVKGTSGILAFTEKEASTPHERPCIRCGRCLAACPHFLNPSHLGRLAKARRLNEMRAYRLTDCVECGSCSYACPSGIPLAQLIRTAKREIHQRKSRTGAAHAGS</sequence>
<dbReference type="Gene3D" id="3.40.50.11540">
    <property type="entry name" value="NADH-ubiquinone oxidoreductase 51kDa subunit"/>
    <property type="match status" value="1"/>
</dbReference>
<keyword evidence="3 8" id="KW-0479">Metal-binding</keyword>
<proteinExistence type="inferred from homology"/>
<dbReference type="InterPro" id="IPR017900">
    <property type="entry name" value="4Fe4S_Fe_S_CS"/>
</dbReference>
<keyword evidence="5 8" id="KW-0249">Electron transport</keyword>
<evidence type="ECO:0000256" key="7">
    <source>
        <dbReference type="ARBA" id="ARBA00023014"/>
    </source>
</evidence>
<dbReference type="HAMAP" id="MF_00461">
    <property type="entry name" value="RsxC_RnfC"/>
    <property type="match status" value="1"/>
</dbReference>
<evidence type="ECO:0000313" key="11">
    <source>
        <dbReference type="EMBL" id="VFJ88175.1"/>
    </source>
</evidence>
<keyword evidence="6 8" id="KW-0408">Iron</keyword>
<accession>A0A450U5A6</accession>
<dbReference type="EMBL" id="CAADFJ010000002">
    <property type="protein sequence ID" value="VFJ95397.1"/>
    <property type="molecule type" value="Genomic_DNA"/>
</dbReference>
<keyword evidence="8" id="KW-0997">Cell inner membrane</keyword>
<dbReference type="AlphaFoldDB" id="A0A450U5A6"/>
<evidence type="ECO:0000256" key="8">
    <source>
        <dbReference type="HAMAP-Rule" id="MF_00461"/>
    </source>
</evidence>
<protein>
    <recommendedName>
        <fullName evidence="8">Ion-translocating oxidoreductase complex subunit C</fullName>
        <ecNumber evidence="8">7.-.-.-</ecNumber>
    </recommendedName>
    <alternativeName>
        <fullName evidence="8">Rnf electron transport complex subunit C</fullName>
    </alternativeName>
</protein>
<dbReference type="GO" id="GO:0022900">
    <property type="term" value="P:electron transport chain"/>
    <property type="evidence" value="ECO:0007669"/>
    <property type="project" value="UniProtKB-UniRule"/>
</dbReference>
<evidence type="ECO:0000256" key="2">
    <source>
        <dbReference type="ARBA" id="ARBA00022485"/>
    </source>
</evidence>
<evidence type="ECO:0000256" key="6">
    <source>
        <dbReference type="ARBA" id="ARBA00023004"/>
    </source>
</evidence>
<dbReference type="InterPro" id="IPR010208">
    <property type="entry name" value="Ion_transpt_RnfC/RsxC"/>
</dbReference>
<feature type="binding site" evidence="8">
    <location>
        <position position="499"/>
    </location>
    <ligand>
        <name>[4Fe-4S] cluster</name>
        <dbReference type="ChEBI" id="CHEBI:49883"/>
        <label>2</label>
    </ligand>
</feature>
<dbReference type="SUPFAM" id="SSF46548">
    <property type="entry name" value="alpha-helical ferredoxin"/>
    <property type="match status" value="1"/>
</dbReference>
<organism evidence="10">
    <name type="scientific">Candidatus Kentrum eta</name>
    <dbReference type="NCBI Taxonomy" id="2126337"/>
    <lineage>
        <taxon>Bacteria</taxon>
        <taxon>Pseudomonadati</taxon>
        <taxon>Pseudomonadota</taxon>
        <taxon>Gammaproteobacteria</taxon>
        <taxon>Candidatus Kentrum</taxon>
    </lineage>
</organism>
<dbReference type="Pfam" id="PF10531">
    <property type="entry name" value="SLBB"/>
    <property type="match status" value="1"/>
</dbReference>
<evidence type="ECO:0000256" key="5">
    <source>
        <dbReference type="ARBA" id="ARBA00022982"/>
    </source>
</evidence>
<comment type="cofactor">
    <cofactor evidence="8">
        <name>[4Fe-4S] cluster</name>
        <dbReference type="ChEBI" id="CHEBI:49883"/>
    </cofactor>
    <text evidence="8">Binds 2 [4Fe-4S] clusters per subunit.</text>
</comment>
<dbReference type="GO" id="GO:0046872">
    <property type="term" value="F:metal ion binding"/>
    <property type="evidence" value="ECO:0007669"/>
    <property type="project" value="UniProtKB-KW"/>
</dbReference>
<dbReference type="PROSITE" id="PS00198">
    <property type="entry name" value="4FE4S_FER_1"/>
    <property type="match status" value="1"/>
</dbReference>
<dbReference type="PANTHER" id="PTHR43034:SF2">
    <property type="entry name" value="ION-TRANSLOCATING OXIDOREDUCTASE COMPLEX SUBUNIT C"/>
    <property type="match status" value="1"/>
</dbReference>
<comment type="function">
    <text evidence="8">Part of a membrane-bound complex that couples electron transfer with translocation of ions across the membrane.</text>
</comment>
<comment type="similarity">
    <text evidence="8">Belongs to the 4Fe4S bacterial-type ferredoxin family. RnfC subfamily.</text>
</comment>
<feature type="binding site" evidence="8">
    <location>
        <position position="502"/>
    </location>
    <ligand>
        <name>[4Fe-4S] cluster</name>
        <dbReference type="ChEBI" id="CHEBI:49883"/>
        <label>2</label>
    </ligand>
</feature>
<dbReference type="EC" id="7.-.-.-" evidence="8"/>
<dbReference type="GO" id="GO:0005886">
    <property type="term" value="C:plasma membrane"/>
    <property type="evidence" value="ECO:0007669"/>
    <property type="project" value="UniProtKB-SubCell"/>
</dbReference>
<dbReference type="InterPro" id="IPR019554">
    <property type="entry name" value="Soluble_ligand-bd"/>
</dbReference>
<keyword evidence="8" id="KW-0472">Membrane</keyword>
<dbReference type="EMBL" id="CAADFG010000001">
    <property type="protein sequence ID" value="VFJ86360.1"/>
    <property type="molecule type" value="Genomic_DNA"/>
</dbReference>
<feature type="binding site" evidence="8">
    <location>
        <position position="457"/>
    </location>
    <ligand>
        <name>[4Fe-4S] cluster</name>
        <dbReference type="ChEBI" id="CHEBI:49883"/>
        <label>1</label>
    </ligand>
</feature>
<keyword evidence="4 8" id="KW-0677">Repeat</keyword>
<keyword evidence="8" id="KW-1278">Translocase</keyword>
<feature type="binding site" evidence="8">
    <location>
        <position position="460"/>
    </location>
    <ligand>
        <name>[4Fe-4S] cluster</name>
        <dbReference type="ChEBI" id="CHEBI:49883"/>
        <label>1</label>
    </ligand>
</feature>